<dbReference type="InterPro" id="IPR002655">
    <property type="entry name" value="Acyl-CoA_oxidase_C"/>
</dbReference>
<evidence type="ECO:0000256" key="7">
    <source>
        <dbReference type="ARBA" id="ARBA00023002"/>
    </source>
</evidence>
<evidence type="ECO:0000256" key="9">
    <source>
        <dbReference type="ARBA" id="ARBA00023140"/>
    </source>
</evidence>
<dbReference type="PANTHER" id="PTHR10909:SF250">
    <property type="entry name" value="PEROXISOMAL ACYL-COENZYME A OXIDASE 1"/>
    <property type="match status" value="1"/>
</dbReference>
<evidence type="ECO:0000313" key="12">
    <source>
        <dbReference type="Proteomes" id="UP000749646"/>
    </source>
</evidence>
<dbReference type="InterPro" id="IPR012258">
    <property type="entry name" value="Acyl-CoA_oxidase"/>
</dbReference>
<keyword evidence="5" id="KW-0274">FAD</keyword>
<evidence type="ECO:0000256" key="1">
    <source>
        <dbReference type="ARBA" id="ARBA00001974"/>
    </source>
</evidence>
<dbReference type="GO" id="GO:0071949">
    <property type="term" value="F:FAD binding"/>
    <property type="evidence" value="ECO:0007669"/>
    <property type="project" value="InterPro"/>
</dbReference>
<reference evidence="11" key="1">
    <citation type="journal article" date="2020" name="Fungal Divers.">
        <title>Resolving the Mortierellaceae phylogeny through synthesis of multi-gene phylogenetics and phylogenomics.</title>
        <authorList>
            <person name="Vandepol N."/>
            <person name="Liber J."/>
            <person name="Desiro A."/>
            <person name="Na H."/>
            <person name="Kennedy M."/>
            <person name="Barry K."/>
            <person name="Grigoriev I.V."/>
            <person name="Miller A.N."/>
            <person name="O'Donnell K."/>
            <person name="Stajich J.E."/>
            <person name="Bonito G."/>
        </authorList>
    </citation>
    <scope>NUCLEOTIDE SEQUENCE</scope>
    <source>
        <strain evidence="11">MES-2147</strain>
    </source>
</reference>
<keyword evidence="6" id="KW-0276">Fatty acid metabolism</keyword>
<dbReference type="FunFam" id="1.20.140.10:FF:000013">
    <property type="entry name" value="Acyl-coenzyme A oxidase"/>
    <property type="match status" value="1"/>
</dbReference>
<dbReference type="GO" id="GO:0003997">
    <property type="term" value="F:acyl-CoA oxidase activity"/>
    <property type="evidence" value="ECO:0007669"/>
    <property type="project" value="InterPro"/>
</dbReference>
<evidence type="ECO:0000256" key="3">
    <source>
        <dbReference type="ARBA" id="ARBA00006288"/>
    </source>
</evidence>
<keyword evidence="9" id="KW-0576">Peroxisome</keyword>
<feature type="non-terminal residue" evidence="11">
    <location>
        <position position="1"/>
    </location>
</feature>
<organism evidence="11 12">
    <name type="scientific">Modicella reniformis</name>
    <dbReference type="NCBI Taxonomy" id="1440133"/>
    <lineage>
        <taxon>Eukaryota</taxon>
        <taxon>Fungi</taxon>
        <taxon>Fungi incertae sedis</taxon>
        <taxon>Mucoromycota</taxon>
        <taxon>Mortierellomycotina</taxon>
        <taxon>Mortierellomycetes</taxon>
        <taxon>Mortierellales</taxon>
        <taxon>Mortierellaceae</taxon>
        <taxon>Modicella</taxon>
    </lineage>
</organism>
<comment type="similarity">
    <text evidence="3">Belongs to the acyl-CoA oxidase family.</text>
</comment>
<evidence type="ECO:0000259" key="10">
    <source>
        <dbReference type="Pfam" id="PF01756"/>
    </source>
</evidence>
<proteinExistence type="inferred from homology"/>
<comment type="caution">
    <text evidence="11">The sequence shown here is derived from an EMBL/GenBank/DDBJ whole genome shotgun (WGS) entry which is preliminary data.</text>
</comment>
<evidence type="ECO:0000256" key="5">
    <source>
        <dbReference type="ARBA" id="ARBA00022827"/>
    </source>
</evidence>
<name>A0A9P6SND1_9FUNG</name>
<keyword evidence="4" id="KW-0285">Flavoprotein</keyword>
<dbReference type="Pfam" id="PF01756">
    <property type="entry name" value="ACOX"/>
    <property type="match status" value="1"/>
</dbReference>
<evidence type="ECO:0000313" key="11">
    <source>
        <dbReference type="EMBL" id="KAF9983260.1"/>
    </source>
</evidence>
<accession>A0A9P6SND1</accession>
<feature type="domain" description="Acyl-CoA oxidase C-terminal" evidence="10">
    <location>
        <begin position="55"/>
        <end position="230"/>
    </location>
</feature>
<comment type="cofactor">
    <cofactor evidence="1">
        <name>FAD</name>
        <dbReference type="ChEBI" id="CHEBI:57692"/>
    </cofactor>
</comment>
<dbReference type="GO" id="GO:0055088">
    <property type="term" value="P:lipid homeostasis"/>
    <property type="evidence" value="ECO:0007669"/>
    <property type="project" value="TreeGrafter"/>
</dbReference>
<protein>
    <recommendedName>
        <fullName evidence="10">Acyl-CoA oxidase C-terminal domain-containing protein</fullName>
    </recommendedName>
</protein>
<keyword evidence="8" id="KW-0443">Lipid metabolism</keyword>
<dbReference type="GO" id="GO:0005777">
    <property type="term" value="C:peroxisome"/>
    <property type="evidence" value="ECO:0007669"/>
    <property type="project" value="UniProtKB-SubCell"/>
</dbReference>
<dbReference type="AlphaFoldDB" id="A0A9P6SND1"/>
<dbReference type="InterPro" id="IPR036250">
    <property type="entry name" value="AcylCo_DH-like_C"/>
</dbReference>
<dbReference type="GO" id="GO:0033540">
    <property type="term" value="P:fatty acid beta-oxidation using acyl-CoA oxidase"/>
    <property type="evidence" value="ECO:0007669"/>
    <property type="project" value="TreeGrafter"/>
</dbReference>
<dbReference type="Proteomes" id="UP000749646">
    <property type="component" value="Unassembled WGS sequence"/>
</dbReference>
<sequence length="246" mass="27925">QQVSRYLLQLYKNVTQNASTQLSPLSKYIQSLVDHSSFTQEKCRARSPEDLRDATVILAAFQHRAARLIYELAQAEMAGIAWSDLNLECMRLSKAHVQYIMIANFHDGLERRYTGSLLEAVRSLYHLHVVYTMETELSEFLEDGYFSPEQASWVRKGLKDCLTAVRPNAVGFADCFDFTDTFLNSALGSWDGRAYERLAEMTEHEPLNSKENTDANGVVWGYEEYLKPLIYGQAGPYKGNGISSKL</sequence>
<keyword evidence="12" id="KW-1185">Reference proteome</keyword>
<keyword evidence="7" id="KW-0560">Oxidoreductase</keyword>
<gene>
    <name evidence="11" type="ORF">BGZ65_001994</name>
</gene>
<dbReference type="EMBL" id="JAAAHW010003496">
    <property type="protein sequence ID" value="KAF9983260.1"/>
    <property type="molecule type" value="Genomic_DNA"/>
</dbReference>
<dbReference type="Gene3D" id="1.20.140.10">
    <property type="entry name" value="Butyryl-CoA Dehydrogenase, subunit A, domain 3"/>
    <property type="match status" value="1"/>
</dbReference>
<comment type="subcellular location">
    <subcellularLocation>
        <location evidence="2">Peroxisome</location>
    </subcellularLocation>
</comment>
<dbReference type="OrthoDB" id="538336at2759"/>
<evidence type="ECO:0000256" key="6">
    <source>
        <dbReference type="ARBA" id="ARBA00022832"/>
    </source>
</evidence>
<evidence type="ECO:0000256" key="8">
    <source>
        <dbReference type="ARBA" id="ARBA00023098"/>
    </source>
</evidence>
<dbReference type="PANTHER" id="PTHR10909">
    <property type="entry name" value="ELECTRON TRANSPORT OXIDOREDUCTASE"/>
    <property type="match status" value="1"/>
</dbReference>
<dbReference type="GO" id="GO:0005504">
    <property type="term" value="F:fatty acid binding"/>
    <property type="evidence" value="ECO:0007669"/>
    <property type="project" value="TreeGrafter"/>
</dbReference>
<evidence type="ECO:0000256" key="4">
    <source>
        <dbReference type="ARBA" id="ARBA00022630"/>
    </source>
</evidence>
<evidence type="ECO:0000256" key="2">
    <source>
        <dbReference type="ARBA" id="ARBA00004275"/>
    </source>
</evidence>
<dbReference type="SUPFAM" id="SSF47203">
    <property type="entry name" value="Acyl-CoA dehydrogenase C-terminal domain-like"/>
    <property type="match status" value="1"/>
</dbReference>